<proteinExistence type="predicted"/>
<dbReference type="AlphaFoldDB" id="A0A2P2ITH4"/>
<protein>
    <submittedName>
        <fullName evidence="2">Uncharacterized protein</fullName>
    </submittedName>
</protein>
<feature type="chain" id="PRO_5015109550" evidence="1">
    <location>
        <begin position="16"/>
        <end position="39"/>
    </location>
</feature>
<reference evidence="2" key="1">
    <citation type="submission" date="2018-02" db="EMBL/GenBank/DDBJ databases">
        <title>Rhizophora mucronata_Transcriptome.</title>
        <authorList>
            <person name="Meera S.P."/>
            <person name="Sreeshan A."/>
            <person name="Augustine A."/>
        </authorList>
    </citation>
    <scope>NUCLEOTIDE SEQUENCE</scope>
    <source>
        <tissue evidence="2">Leaf</tissue>
    </source>
</reference>
<organism evidence="2">
    <name type="scientific">Rhizophora mucronata</name>
    <name type="common">Asiatic mangrove</name>
    <dbReference type="NCBI Taxonomy" id="61149"/>
    <lineage>
        <taxon>Eukaryota</taxon>
        <taxon>Viridiplantae</taxon>
        <taxon>Streptophyta</taxon>
        <taxon>Embryophyta</taxon>
        <taxon>Tracheophyta</taxon>
        <taxon>Spermatophyta</taxon>
        <taxon>Magnoliopsida</taxon>
        <taxon>eudicotyledons</taxon>
        <taxon>Gunneridae</taxon>
        <taxon>Pentapetalae</taxon>
        <taxon>rosids</taxon>
        <taxon>fabids</taxon>
        <taxon>Malpighiales</taxon>
        <taxon>Rhizophoraceae</taxon>
        <taxon>Rhizophora</taxon>
    </lineage>
</organism>
<sequence length="39" mass="4616">MFLCCLTMRLSMIFAVDHLTLRDPLTPILIGLFLRLYHH</sequence>
<accession>A0A2P2ITH4</accession>
<evidence type="ECO:0000256" key="1">
    <source>
        <dbReference type="SAM" id="SignalP"/>
    </source>
</evidence>
<dbReference type="EMBL" id="GGEC01004014">
    <property type="protein sequence ID" value="MBW84497.1"/>
    <property type="molecule type" value="Transcribed_RNA"/>
</dbReference>
<evidence type="ECO:0000313" key="2">
    <source>
        <dbReference type="EMBL" id="MBW84497.1"/>
    </source>
</evidence>
<feature type="signal peptide" evidence="1">
    <location>
        <begin position="1"/>
        <end position="15"/>
    </location>
</feature>
<keyword evidence="1" id="KW-0732">Signal</keyword>
<name>A0A2P2ITH4_RHIMU</name>